<dbReference type="PANTHER" id="PTHR43775">
    <property type="entry name" value="FATTY ACID SYNTHASE"/>
    <property type="match status" value="1"/>
</dbReference>
<evidence type="ECO:0000313" key="3">
    <source>
        <dbReference type="Proteomes" id="UP000299102"/>
    </source>
</evidence>
<dbReference type="InterPro" id="IPR014030">
    <property type="entry name" value="Ketoacyl_synth_N"/>
</dbReference>
<dbReference type="STRING" id="151549.A0A4C1WL94"/>
<evidence type="ECO:0000259" key="1">
    <source>
        <dbReference type="Pfam" id="PF00109"/>
    </source>
</evidence>
<sequence length="237" mass="26666">MYRKPELLFVIPGQHPKRMTLLTDERTAENVQASVPAGTIQPDDVVISGMSGTYANCHNVSELYQKLYAKVDVTVNEKSRWNYQHPEAPKYVGIAPDLKSFDAQFFKVSRKLGLAMDPLSRKLLEHAYQAIYDAVRSNVQCAHISGTSLQNRLSCPNPRERKPCTRGPQRSYSVLIQVYLENNHDNDRRNFFSSLVTLSVVFKYGRNKQDVTSSRPGLESVVFAVAATDFSYTAVSA</sequence>
<comment type="caution">
    <text evidence="2">The sequence shown here is derived from an EMBL/GenBank/DDBJ whole genome shotgun (WGS) entry which is preliminary data.</text>
</comment>
<organism evidence="2 3">
    <name type="scientific">Eumeta variegata</name>
    <name type="common">Bagworm moth</name>
    <name type="synonym">Eumeta japonica</name>
    <dbReference type="NCBI Taxonomy" id="151549"/>
    <lineage>
        <taxon>Eukaryota</taxon>
        <taxon>Metazoa</taxon>
        <taxon>Ecdysozoa</taxon>
        <taxon>Arthropoda</taxon>
        <taxon>Hexapoda</taxon>
        <taxon>Insecta</taxon>
        <taxon>Pterygota</taxon>
        <taxon>Neoptera</taxon>
        <taxon>Endopterygota</taxon>
        <taxon>Lepidoptera</taxon>
        <taxon>Glossata</taxon>
        <taxon>Ditrysia</taxon>
        <taxon>Tineoidea</taxon>
        <taxon>Psychidae</taxon>
        <taxon>Oiketicinae</taxon>
        <taxon>Eumeta</taxon>
    </lineage>
</organism>
<dbReference type="Gene3D" id="3.40.47.10">
    <property type="match status" value="1"/>
</dbReference>
<dbReference type="EMBL" id="BGZK01000589">
    <property type="protein sequence ID" value="GBP51783.1"/>
    <property type="molecule type" value="Genomic_DNA"/>
</dbReference>
<feature type="domain" description="Beta-ketoacyl synthase-like N-terminal" evidence="1">
    <location>
        <begin position="43"/>
        <end position="135"/>
    </location>
</feature>
<dbReference type="AlphaFoldDB" id="A0A4C1WL94"/>
<dbReference type="OrthoDB" id="329835at2759"/>
<dbReference type="SUPFAM" id="SSF53901">
    <property type="entry name" value="Thiolase-like"/>
    <property type="match status" value="1"/>
</dbReference>
<gene>
    <name evidence="2" type="primary">Fasn</name>
    <name evidence="2" type="ORF">EVAR_96850_1</name>
</gene>
<name>A0A4C1WL94_EUMVA</name>
<protein>
    <submittedName>
        <fullName evidence="2">Fatty acid synthase</fullName>
    </submittedName>
</protein>
<accession>A0A4C1WL94</accession>
<reference evidence="2 3" key="1">
    <citation type="journal article" date="2019" name="Commun. Biol.">
        <title>The bagworm genome reveals a unique fibroin gene that provides high tensile strength.</title>
        <authorList>
            <person name="Kono N."/>
            <person name="Nakamura H."/>
            <person name="Ohtoshi R."/>
            <person name="Tomita M."/>
            <person name="Numata K."/>
            <person name="Arakawa K."/>
        </authorList>
    </citation>
    <scope>NUCLEOTIDE SEQUENCE [LARGE SCALE GENOMIC DNA]</scope>
</reference>
<dbReference type="GO" id="GO:0004312">
    <property type="term" value="F:fatty acid synthase activity"/>
    <property type="evidence" value="ECO:0007669"/>
    <property type="project" value="TreeGrafter"/>
</dbReference>
<proteinExistence type="predicted"/>
<dbReference type="InterPro" id="IPR050091">
    <property type="entry name" value="PKS_NRPS_Biosynth_Enz"/>
</dbReference>
<dbReference type="GO" id="GO:0006633">
    <property type="term" value="P:fatty acid biosynthetic process"/>
    <property type="evidence" value="ECO:0007669"/>
    <property type="project" value="TreeGrafter"/>
</dbReference>
<evidence type="ECO:0000313" key="2">
    <source>
        <dbReference type="EMBL" id="GBP51783.1"/>
    </source>
</evidence>
<dbReference type="Pfam" id="PF00109">
    <property type="entry name" value="ketoacyl-synt"/>
    <property type="match status" value="1"/>
</dbReference>
<dbReference type="PANTHER" id="PTHR43775:SF23">
    <property type="entry name" value="FATTY ACID SYNTHASE 3"/>
    <property type="match status" value="1"/>
</dbReference>
<keyword evidence="3" id="KW-1185">Reference proteome</keyword>
<dbReference type="InterPro" id="IPR016039">
    <property type="entry name" value="Thiolase-like"/>
</dbReference>
<dbReference type="Proteomes" id="UP000299102">
    <property type="component" value="Unassembled WGS sequence"/>
</dbReference>